<dbReference type="Proteomes" id="UP000178023">
    <property type="component" value="Unassembled WGS sequence"/>
</dbReference>
<dbReference type="AlphaFoldDB" id="A0A1F8F584"/>
<comment type="caution">
    <text evidence="2">The sequence shown here is derived from an EMBL/GenBank/DDBJ whole genome shotgun (WGS) entry which is preliminary data.</text>
</comment>
<accession>A0A1F8F584</accession>
<reference evidence="2 3" key="1">
    <citation type="journal article" date="2016" name="Nat. Commun.">
        <title>Thousands of microbial genomes shed light on interconnected biogeochemical processes in an aquifer system.</title>
        <authorList>
            <person name="Anantharaman K."/>
            <person name="Brown C.T."/>
            <person name="Hug L.A."/>
            <person name="Sharon I."/>
            <person name="Castelle C.J."/>
            <person name="Probst A.J."/>
            <person name="Thomas B.C."/>
            <person name="Singh A."/>
            <person name="Wilkins M.J."/>
            <person name="Karaoz U."/>
            <person name="Brodie E.L."/>
            <person name="Williams K.H."/>
            <person name="Hubbard S.S."/>
            <person name="Banfield J.F."/>
        </authorList>
    </citation>
    <scope>NUCLEOTIDE SEQUENCE [LARGE SCALE GENOMIC DNA]</scope>
</reference>
<keyword evidence="1" id="KW-1133">Transmembrane helix</keyword>
<proteinExistence type="predicted"/>
<evidence type="ECO:0000256" key="1">
    <source>
        <dbReference type="SAM" id="Phobius"/>
    </source>
</evidence>
<evidence type="ECO:0000313" key="3">
    <source>
        <dbReference type="Proteomes" id="UP000178023"/>
    </source>
</evidence>
<gene>
    <name evidence="2" type="ORF">A2750_00585</name>
</gene>
<name>A0A1F8F584_9BACT</name>
<dbReference type="EMBL" id="MGJL01000007">
    <property type="protein sequence ID" value="OGN08302.1"/>
    <property type="molecule type" value="Genomic_DNA"/>
</dbReference>
<feature type="transmembrane region" description="Helical" evidence="1">
    <location>
        <begin position="18"/>
        <end position="37"/>
    </location>
</feature>
<protein>
    <submittedName>
        <fullName evidence="2">Uncharacterized protein</fullName>
    </submittedName>
</protein>
<keyword evidence="1" id="KW-0812">Transmembrane</keyword>
<sequence>MARIILEKTILKNARVRFILELLSVFIVGLVVGIVFLRPTKTTNGPPGYTPTPSGQYCIQVITQAFNPQTGDVVDFPTPCDVPKGWEVAPAGCHYEKVVCVIAPCKPVLICPTP</sequence>
<organism evidence="2 3">
    <name type="scientific">Candidatus Yanofskybacteria bacterium RIFCSPHIGHO2_01_FULL_45_42</name>
    <dbReference type="NCBI Taxonomy" id="1802671"/>
    <lineage>
        <taxon>Bacteria</taxon>
        <taxon>Candidatus Yanofskyibacteriota</taxon>
    </lineage>
</organism>
<keyword evidence="1" id="KW-0472">Membrane</keyword>
<evidence type="ECO:0000313" key="2">
    <source>
        <dbReference type="EMBL" id="OGN08302.1"/>
    </source>
</evidence>